<comment type="caution">
    <text evidence="2">The sequence shown here is derived from an EMBL/GenBank/DDBJ whole genome shotgun (WGS) entry which is preliminary data.</text>
</comment>
<name>A0AA41QEE1_9MICO</name>
<evidence type="ECO:0000259" key="1">
    <source>
        <dbReference type="PROSITE" id="PS51819"/>
    </source>
</evidence>
<dbReference type="InterPro" id="IPR029068">
    <property type="entry name" value="Glyas_Bleomycin-R_OHBP_Dase"/>
</dbReference>
<dbReference type="InterPro" id="IPR037523">
    <property type="entry name" value="VOC_core"/>
</dbReference>
<dbReference type="Proteomes" id="UP001165405">
    <property type="component" value="Unassembled WGS sequence"/>
</dbReference>
<proteinExistence type="predicted"/>
<keyword evidence="3" id="KW-1185">Reference proteome</keyword>
<dbReference type="PROSITE" id="PS51819">
    <property type="entry name" value="VOC"/>
    <property type="match status" value="2"/>
</dbReference>
<protein>
    <submittedName>
        <fullName evidence="2">VOC family protein</fullName>
    </submittedName>
</protein>
<gene>
    <name evidence="2" type="ORF">L1785_06375</name>
</gene>
<sequence length="254" mass="26701">MPATPALPDGAPIWIDLGTPDLEATVAFYTGLFGWTYTSFGPEFGDYGQFSKSGQAIAGVGPLALPGQPAVWGTYLKSFDVAATAVAAAEHGGTVAYGPDEVPGQGRFVTVIDPSGAAVGFWEPMAHTGYGLYGEHGTAAWHELHTRDYEAAVDFYAAVAGWDVHTMSDTEDFRYATFGAGDDALAGIFDATHDLPDGVPSFWTVYLGSDDPDATAKLATQLGGTVLEPPIDTPYGRMATIADPHGTQFKIISI</sequence>
<organism evidence="2 3">
    <name type="scientific">Antribacter soli</name>
    <dbReference type="NCBI Taxonomy" id="2910976"/>
    <lineage>
        <taxon>Bacteria</taxon>
        <taxon>Bacillati</taxon>
        <taxon>Actinomycetota</taxon>
        <taxon>Actinomycetes</taxon>
        <taxon>Micrococcales</taxon>
        <taxon>Promicromonosporaceae</taxon>
        <taxon>Antribacter</taxon>
    </lineage>
</organism>
<evidence type="ECO:0000313" key="2">
    <source>
        <dbReference type="EMBL" id="MCF4120597.1"/>
    </source>
</evidence>
<evidence type="ECO:0000313" key="3">
    <source>
        <dbReference type="Proteomes" id="UP001165405"/>
    </source>
</evidence>
<dbReference type="EMBL" id="JAKGSG010000022">
    <property type="protein sequence ID" value="MCF4120597.1"/>
    <property type="molecule type" value="Genomic_DNA"/>
</dbReference>
<dbReference type="InterPro" id="IPR052164">
    <property type="entry name" value="Anthracycline_SecMetBiosynth"/>
</dbReference>
<dbReference type="Pfam" id="PF00903">
    <property type="entry name" value="Glyoxalase"/>
    <property type="match status" value="2"/>
</dbReference>
<feature type="domain" description="VOC" evidence="1">
    <location>
        <begin position="11"/>
        <end position="124"/>
    </location>
</feature>
<accession>A0AA41QEE1</accession>
<reference evidence="2" key="1">
    <citation type="submission" date="2022-01" db="EMBL/GenBank/DDBJ databases">
        <title>Antribacter sp. nov., isolated from Guizhou of China.</title>
        <authorList>
            <person name="Chengliang C."/>
            <person name="Ya Z."/>
        </authorList>
    </citation>
    <scope>NUCLEOTIDE SEQUENCE</scope>
    <source>
        <strain evidence="2">KLBMP 9083</strain>
    </source>
</reference>
<dbReference type="PANTHER" id="PTHR33993:SF14">
    <property type="entry name" value="GB|AAF24581.1"/>
    <property type="match status" value="1"/>
</dbReference>
<feature type="domain" description="VOC" evidence="1">
    <location>
        <begin position="138"/>
        <end position="254"/>
    </location>
</feature>
<dbReference type="SUPFAM" id="SSF54593">
    <property type="entry name" value="Glyoxalase/Bleomycin resistance protein/Dihydroxybiphenyl dioxygenase"/>
    <property type="match status" value="2"/>
</dbReference>
<dbReference type="Gene3D" id="3.10.180.10">
    <property type="entry name" value="2,3-Dihydroxybiphenyl 1,2-Dioxygenase, domain 1"/>
    <property type="match status" value="2"/>
</dbReference>
<dbReference type="PANTHER" id="PTHR33993">
    <property type="entry name" value="GLYOXALASE-RELATED"/>
    <property type="match status" value="1"/>
</dbReference>
<dbReference type="RefSeq" id="WP_236088367.1">
    <property type="nucleotide sequence ID" value="NZ_JAKGSG010000022.1"/>
</dbReference>
<dbReference type="CDD" id="cd07247">
    <property type="entry name" value="SgaA_N_like"/>
    <property type="match status" value="2"/>
</dbReference>
<dbReference type="InterPro" id="IPR004360">
    <property type="entry name" value="Glyas_Fos-R_dOase_dom"/>
</dbReference>
<dbReference type="AlphaFoldDB" id="A0AA41QEE1"/>